<evidence type="ECO:0000313" key="2">
    <source>
        <dbReference type="Proteomes" id="UP000050525"/>
    </source>
</evidence>
<proteinExistence type="predicted"/>
<name>A0A151MQD0_ALLMI</name>
<reference evidence="1 2" key="1">
    <citation type="journal article" date="2012" name="Genome Biol.">
        <title>Sequencing three crocodilian genomes to illuminate the evolution of archosaurs and amniotes.</title>
        <authorList>
            <person name="St John J.A."/>
            <person name="Braun E.L."/>
            <person name="Isberg S.R."/>
            <person name="Miles L.G."/>
            <person name="Chong A.Y."/>
            <person name="Gongora J."/>
            <person name="Dalzell P."/>
            <person name="Moran C."/>
            <person name="Bed'hom B."/>
            <person name="Abzhanov A."/>
            <person name="Burgess S.C."/>
            <person name="Cooksey A.M."/>
            <person name="Castoe T.A."/>
            <person name="Crawford N.G."/>
            <person name="Densmore L.D."/>
            <person name="Drew J.C."/>
            <person name="Edwards S.V."/>
            <person name="Faircloth B.C."/>
            <person name="Fujita M.K."/>
            <person name="Greenwold M.J."/>
            <person name="Hoffmann F.G."/>
            <person name="Howard J.M."/>
            <person name="Iguchi T."/>
            <person name="Janes D.E."/>
            <person name="Khan S.Y."/>
            <person name="Kohno S."/>
            <person name="de Koning A.J."/>
            <person name="Lance S.L."/>
            <person name="McCarthy F.M."/>
            <person name="McCormack J.E."/>
            <person name="Merchant M.E."/>
            <person name="Peterson D.G."/>
            <person name="Pollock D.D."/>
            <person name="Pourmand N."/>
            <person name="Raney B.J."/>
            <person name="Roessler K.A."/>
            <person name="Sanford J.R."/>
            <person name="Sawyer R.H."/>
            <person name="Schmidt C.J."/>
            <person name="Triplett E.W."/>
            <person name="Tuberville T.D."/>
            <person name="Venegas-Anaya M."/>
            <person name="Howard J.T."/>
            <person name="Jarvis E.D."/>
            <person name="Guillette L.J.Jr."/>
            <person name="Glenn T.C."/>
            <person name="Green R.E."/>
            <person name="Ray D.A."/>
        </authorList>
    </citation>
    <scope>NUCLEOTIDE SEQUENCE [LARGE SCALE GENOMIC DNA]</scope>
    <source>
        <strain evidence="1">KSC_2009_1</strain>
    </source>
</reference>
<dbReference type="EMBL" id="AKHW03005461">
    <property type="protein sequence ID" value="KYO26745.1"/>
    <property type="molecule type" value="Genomic_DNA"/>
</dbReference>
<dbReference type="Proteomes" id="UP000050525">
    <property type="component" value="Unassembled WGS sequence"/>
</dbReference>
<gene>
    <name evidence="1" type="ORF">Y1Q_0019208</name>
</gene>
<evidence type="ECO:0000313" key="1">
    <source>
        <dbReference type="EMBL" id="KYO26745.1"/>
    </source>
</evidence>
<protein>
    <submittedName>
        <fullName evidence="1">Uncharacterized protein</fullName>
    </submittedName>
</protein>
<comment type="caution">
    <text evidence="1">The sequence shown here is derived from an EMBL/GenBank/DDBJ whole genome shotgun (WGS) entry which is preliminary data.</text>
</comment>
<organism evidence="1 2">
    <name type="scientific">Alligator mississippiensis</name>
    <name type="common">American alligator</name>
    <dbReference type="NCBI Taxonomy" id="8496"/>
    <lineage>
        <taxon>Eukaryota</taxon>
        <taxon>Metazoa</taxon>
        <taxon>Chordata</taxon>
        <taxon>Craniata</taxon>
        <taxon>Vertebrata</taxon>
        <taxon>Euteleostomi</taxon>
        <taxon>Archelosauria</taxon>
        <taxon>Archosauria</taxon>
        <taxon>Crocodylia</taxon>
        <taxon>Alligatoridae</taxon>
        <taxon>Alligatorinae</taxon>
        <taxon>Alligator</taxon>
    </lineage>
</organism>
<dbReference type="AlphaFoldDB" id="A0A151MQD0"/>
<keyword evidence="2" id="KW-1185">Reference proteome</keyword>
<accession>A0A151MQD0</accession>
<sequence>MMHEEDEVESSGSCCICPGSFRLSRNLQQSLDGATSLNVPRLSTLPASDVNSMSRSFLPTCCCQSIRLWKC</sequence>